<reference evidence="2" key="1">
    <citation type="submission" date="2016-06" db="EMBL/GenBank/DDBJ databases">
        <authorList>
            <person name="Varghese N."/>
            <person name="Submissions Spin"/>
        </authorList>
    </citation>
    <scope>NUCLEOTIDE SEQUENCE [LARGE SCALE GENOMIC DNA]</scope>
    <source>
        <strain evidence="2">DSM 43817</strain>
    </source>
</reference>
<dbReference type="Proteomes" id="UP000198959">
    <property type="component" value="Unassembled WGS sequence"/>
</dbReference>
<evidence type="ECO:0000313" key="1">
    <source>
        <dbReference type="EMBL" id="SCL20488.1"/>
    </source>
</evidence>
<dbReference type="EMBL" id="FMHW01000002">
    <property type="protein sequence ID" value="SCL20488.1"/>
    <property type="molecule type" value="Genomic_DNA"/>
</dbReference>
<name>A0A1C6RTZ8_9ACTN</name>
<sequence length="98" mass="11041">MRGKTPYFDRHDLDVTVEERETLRISVSARLHGYRWVFAIDHIDGSGAHVTSYLDSQGRLYDDIAHIPGEAEFSLTGAAKAYGARYQESGGRFYQEAS</sequence>
<gene>
    <name evidence="1" type="ORF">GA0074692_0880</name>
</gene>
<proteinExistence type="predicted"/>
<protein>
    <submittedName>
        <fullName evidence="1">Uncharacterized protein</fullName>
    </submittedName>
</protein>
<dbReference type="AlphaFoldDB" id="A0A1C6RTZ8"/>
<keyword evidence="2" id="KW-1185">Reference proteome</keyword>
<organism evidence="1 2">
    <name type="scientific">Micromonospora pallida</name>
    <dbReference type="NCBI Taxonomy" id="145854"/>
    <lineage>
        <taxon>Bacteria</taxon>
        <taxon>Bacillati</taxon>
        <taxon>Actinomycetota</taxon>
        <taxon>Actinomycetes</taxon>
        <taxon>Micromonosporales</taxon>
        <taxon>Micromonosporaceae</taxon>
        <taxon>Micromonospora</taxon>
    </lineage>
</organism>
<accession>A0A1C6RTZ8</accession>
<evidence type="ECO:0000313" key="2">
    <source>
        <dbReference type="Proteomes" id="UP000198959"/>
    </source>
</evidence>